<name>A0A8H6MBX2_9AGAR</name>
<sequence>MPNTCENPGDVNQEGVPSAGGVIYDKPSNNDDNLNPADSDSEDRALDGAEASEATSCDATELDRTLALEFLRACGISEAEIPALSAFVAACQAQERMYADIPPESRPPHPRFRPETPSQISSTSPATGSSRNAARMETQMGLRGYGSEPHNDERRSGEFTLRPHSARRFPKYQEWGGGYDTSN</sequence>
<dbReference type="Proteomes" id="UP000521943">
    <property type="component" value="Unassembled WGS sequence"/>
</dbReference>
<dbReference type="AlphaFoldDB" id="A0A8H6MBX2"/>
<evidence type="ECO:0000256" key="1">
    <source>
        <dbReference type="SAM" id="MobiDB-lite"/>
    </source>
</evidence>
<protein>
    <submittedName>
        <fullName evidence="2">Uncharacterized protein</fullName>
    </submittedName>
</protein>
<evidence type="ECO:0000313" key="3">
    <source>
        <dbReference type="Proteomes" id="UP000521943"/>
    </source>
</evidence>
<organism evidence="2 3">
    <name type="scientific">Ephemerocybe angulata</name>
    <dbReference type="NCBI Taxonomy" id="980116"/>
    <lineage>
        <taxon>Eukaryota</taxon>
        <taxon>Fungi</taxon>
        <taxon>Dikarya</taxon>
        <taxon>Basidiomycota</taxon>
        <taxon>Agaricomycotina</taxon>
        <taxon>Agaricomycetes</taxon>
        <taxon>Agaricomycetidae</taxon>
        <taxon>Agaricales</taxon>
        <taxon>Agaricineae</taxon>
        <taxon>Psathyrellaceae</taxon>
        <taxon>Ephemerocybe</taxon>
    </lineage>
</organism>
<feature type="compositionally biased region" description="Polar residues" evidence="1">
    <location>
        <begin position="116"/>
        <end position="132"/>
    </location>
</feature>
<comment type="caution">
    <text evidence="2">The sequence shown here is derived from an EMBL/GenBank/DDBJ whole genome shotgun (WGS) entry which is preliminary data.</text>
</comment>
<proteinExistence type="predicted"/>
<gene>
    <name evidence="2" type="ORF">DFP72DRAFT_1063850</name>
</gene>
<accession>A0A8H6MBX2</accession>
<feature type="region of interest" description="Disordered" evidence="1">
    <location>
        <begin position="100"/>
        <end position="183"/>
    </location>
</feature>
<reference evidence="2 3" key="1">
    <citation type="submission" date="2020-07" db="EMBL/GenBank/DDBJ databases">
        <title>Comparative genomics of pyrophilous fungi reveals a link between fire events and developmental genes.</title>
        <authorList>
            <consortium name="DOE Joint Genome Institute"/>
            <person name="Steindorff A.S."/>
            <person name="Carver A."/>
            <person name="Calhoun S."/>
            <person name="Stillman K."/>
            <person name="Liu H."/>
            <person name="Lipzen A."/>
            <person name="Pangilinan J."/>
            <person name="Labutti K."/>
            <person name="Bruns T.D."/>
            <person name="Grigoriev I.V."/>
        </authorList>
    </citation>
    <scope>NUCLEOTIDE SEQUENCE [LARGE SCALE GENOMIC DNA]</scope>
    <source>
        <strain evidence="2 3">CBS 144469</strain>
    </source>
</reference>
<keyword evidence="3" id="KW-1185">Reference proteome</keyword>
<evidence type="ECO:0000313" key="2">
    <source>
        <dbReference type="EMBL" id="KAF6759486.1"/>
    </source>
</evidence>
<dbReference type="EMBL" id="JACGCI010000015">
    <property type="protein sequence ID" value="KAF6759486.1"/>
    <property type="molecule type" value="Genomic_DNA"/>
</dbReference>
<feature type="region of interest" description="Disordered" evidence="1">
    <location>
        <begin position="1"/>
        <end position="59"/>
    </location>
</feature>